<dbReference type="Pfam" id="PF02609">
    <property type="entry name" value="Exonuc_VII_S"/>
    <property type="match status" value="1"/>
</dbReference>
<evidence type="ECO:0000256" key="1">
    <source>
        <dbReference type="ARBA" id="ARBA00009998"/>
    </source>
</evidence>
<evidence type="ECO:0000256" key="7">
    <source>
        <dbReference type="SAM" id="Coils"/>
    </source>
</evidence>
<comment type="function">
    <text evidence="6">Bidirectionally degrades single-stranded DNA into large acid-insoluble oligonucleotides, which are then degraded further into small acid-soluble oligonucleotides.</text>
</comment>
<evidence type="ECO:0000256" key="5">
    <source>
        <dbReference type="ARBA" id="ARBA00022839"/>
    </source>
</evidence>
<dbReference type="EC" id="3.1.11.6" evidence="6"/>
<dbReference type="Proteomes" id="UP001366166">
    <property type="component" value="Chromosome"/>
</dbReference>
<dbReference type="GO" id="GO:0006308">
    <property type="term" value="P:DNA catabolic process"/>
    <property type="evidence" value="ECO:0007669"/>
    <property type="project" value="UniProtKB-UniRule"/>
</dbReference>
<dbReference type="AlphaFoldDB" id="A0AAU9F3R2"/>
<accession>A0AAU9F3R2</accession>
<dbReference type="NCBIfam" id="NF002140">
    <property type="entry name" value="PRK00977.1-4"/>
    <property type="match status" value="1"/>
</dbReference>
<keyword evidence="2 6" id="KW-0963">Cytoplasm</keyword>
<dbReference type="PANTHER" id="PTHR34137:SF1">
    <property type="entry name" value="EXODEOXYRIBONUCLEASE 7 SMALL SUBUNIT"/>
    <property type="match status" value="1"/>
</dbReference>
<keyword evidence="7" id="KW-0175">Coiled coil</keyword>
<keyword evidence="4 6" id="KW-0378">Hydrolase</keyword>
<evidence type="ECO:0000256" key="3">
    <source>
        <dbReference type="ARBA" id="ARBA00022722"/>
    </source>
</evidence>
<evidence type="ECO:0000256" key="6">
    <source>
        <dbReference type="HAMAP-Rule" id="MF_00337"/>
    </source>
</evidence>
<dbReference type="PIRSF" id="PIRSF006488">
    <property type="entry name" value="Exonuc_VII_S"/>
    <property type="match status" value="1"/>
</dbReference>
<dbReference type="RefSeq" id="WP_338599719.1">
    <property type="nucleotide sequence ID" value="NZ_AP028679.1"/>
</dbReference>
<protein>
    <recommendedName>
        <fullName evidence="6">Exodeoxyribonuclease 7 small subunit</fullName>
        <ecNumber evidence="6">3.1.11.6</ecNumber>
    </recommendedName>
    <alternativeName>
        <fullName evidence="6">Exodeoxyribonuclease VII small subunit</fullName>
        <shortName evidence="6">Exonuclease VII small subunit</shortName>
    </alternativeName>
</protein>
<keyword evidence="9" id="KW-1185">Reference proteome</keyword>
<dbReference type="NCBIfam" id="TIGR01280">
    <property type="entry name" value="xseB"/>
    <property type="match status" value="1"/>
</dbReference>
<comment type="subcellular location">
    <subcellularLocation>
        <location evidence="6">Cytoplasm</location>
    </subcellularLocation>
</comment>
<gene>
    <name evidence="6 8" type="primary">xseB</name>
    <name evidence="8" type="ORF">FAK_24530</name>
</gene>
<dbReference type="Gene3D" id="1.10.287.1040">
    <property type="entry name" value="Exonuclease VII, small subunit"/>
    <property type="match status" value="1"/>
</dbReference>
<evidence type="ECO:0000313" key="8">
    <source>
        <dbReference type="EMBL" id="BEQ15387.1"/>
    </source>
</evidence>
<comment type="similarity">
    <text evidence="1 6">Belongs to the XseB family.</text>
</comment>
<evidence type="ECO:0000256" key="4">
    <source>
        <dbReference type="ARBA" id="ARBA00022801"/>
    </source>
</evidence>
<dbReference type="InterPro" id="IPR003761">
    <property type="entry name" value="Exonuc_VII_S"/>
</dbReference>
<comment type="catalytic activity">
    <reaction evidence="6">
        <text>Exonucleolytic cleavage in either 5'- to 3'- or 3'- to 5'-direction to yield nucleoside 5'-phosphates.</text>
        <dbReference type="EC" id="3.1.11.6"/>
    </reaction>
</comment>
<evidence type="ECO:0000256" key="2">
    <source>
        <dbReference type="ARBA" id="ARBA00022490"/>
    </source>
</evidence>
<dbReference type="KEGG" id="dmp:FAK_24530"/>
<sequence length="81" mass="9120">MAKAKKEPGFEESLQRLEEIVERLEDDELELEQSLALFEEGVKLAAACDQRLDEAEKKVALLLKNNEGALVETPFDGDDEE</sequence>
<name>A0AAU9F3R2_9BACT</name>
<dbReference type="GO" id="GO:0005829">
    <property type="term" value="C:cytosol"/>
    <property type="evidence" value="ECO:0007669"/>
    <property type="project" value="TreeGrafter"/>
</dbReference>
<dbReference type="PANTHER" id="PTHR34137">
    <property type="entry name" value="EXODEOXYRIBONUCLEASE 7 SMALL SUBUNIT"/>
    <property type="match status" value="1"/>
</dbReference>
<keyword evidence="5 6" id="KW-0269">Exonuclease</keyword>
<evidence type="ECO:0000313" key="9">
    <source>
        <dbReference type="Proteomes" id="UP001366166"/>
    </source>
</evidence>
<keyword evidence="3 6" id="KW-0540">Nuclease</keyword>
<dbReference type="SUPFAM" id="SSF116842">
    <property type="entry name" value="XseB-like"/>
    <property type="match status" value="1"/>
</dbReference>
<reference evidence="9" key="1">
    <citation type="journal article" date="2023" name="Arch. Microbiol.">
        <title>Desulfoferula mesophilus gen. nov. sp. nov., a mesophilic sulfate-reducing bacterium isolated from a brackish lake sediment.</title>
        <authorList>
            <person name="Watanabe T."/>
            <person name="Yabe T."/>
            <person name="Tsuji J.M."/>
            <person name="Fukui M."/>
        </authorList>
    </citation>
    <scope>NUCLEOTIDE SEQUENCE [LARGE SCALE GENOMIC DNA]</scope>
    <source>
        <strain evidence="9">12FAK</strain>
    </source>
</reference>
<dbReference type="HAMAP" id="MF_00337">
    <property type="entry name" value="Exonuc_7_S"/>
    <property type="match status" value="1"/>
</dbReference>
<organism evidence="8 9">
    <name type="scientific">Desulfoferula mesophila</name>
    <dbReference type="NCBI Taxonomy" id="3058419"/>
    <lineage>
        <taxon>Bacteria</taxon>
        <taxon>Pseudomonadati</taxon>
        <taxon>Thermodesulfobacteriota</taxon>
        <taxon>Desulfarculia</taxon>
        <taxon>Desulfarculales</taxon>
        <taxon>Desulfarculaceae</taxon>
        <taxon>Desulfoferula</taxon>
    </lineage>
</organism>
<feature type="coiled-coil region" evidence="7">
    <location>
        <begin position="7"/>
        <end position="72"/>
    </location>
</feature>
<comment type="subunit">
    <text evidence="6">Heterooligomer composed of large and small subunits.</text>
</comment>
<dbReference type="EMBL" id="AP028679">
    <property type="protein sequence ID" value="BEQ15387.1"/>
    <property type="molecule type" value="Genomic_DNA"/>
</dbReference>
<dbReference type="InterPro" id="IPR037004">
    <property type="entry name" value="Exonuc_VII_ssu_sf"/>
</dbReference>
<dbReference type="GO" id="GO:0009318">
    <property type="term" value="C:exodeoxyribonuclease VII complex"/>
    <property type="evidence" value="ECO:0007669"/>
    <property type="project" value="UniProtKB-UniRule"/>
</dbReference>
<proteinExistence type="inferred from homology"/>
<dbReference type="GO" id="GO:0008855">
    <property type="term" value="F:exodeoxyribonuclease VII activity"/>
    <property type="evidence" value="ECO:0007669"/>
    <property type="project" value="UniProtKB-UniRule"/>
</dbReference>